<dbReference type="GO" id="GO:0005886">
    <property type="term" value="C:plasma membrane"/>
    <property type="evidence" value="ECO:0007669"/>
    <property type="project" value="TreeGrafter"/>
</dbReference>
<keyword evidence="8" id="KW-1133">Transmembrane helix</keyword>
<organism evidence="11 12">
    <name type="scientific">Candidatus Nitronauta litoralis</name>
    <dbReference type="NCBI Taxonomy" id="2705533"/>
    <lineage>
        <taxon>Bacteria</taxon>
        <taxon>Pseudomonadati</taxon>
        <taxon>Nitrospinota/Tectimicrobiota group</taxon>
        <taxon>Nitrospinota</taxon>
        <taxon>Nitrospinia</taxon>
        <taxon>Nitrospinales</taxon>
        <taxon>Nitrospinaceae</taxon>
        <taxon>Candidatus Nitronauta</taxon>
    </lineage>
</organism>
<dbReference type="SMART" id="SM00448">
    <property type="entry name" value="REC"/>
    <property type="match status" value="1"/>
</dbReference>
<keyword evidence="8" id="KW-0472">Membrane</keyword>
<dbReference type="SMART" id="SM00062">
    <property type="entry name" value="PBPb"/>
    <property type="match status" value="2"/>
</dbReference>
<dbReference type="SUPFAM" id="SSF53850">
    <property type="entry name" value="Periplasmic binding protein-like II"/>
    <property type="match status" value="2"/>
</dbReference>
<dbReference type="SMART" id="SM00388">
    <property type="entry name" value="HisKA"/>
    <property type="match status" value="1"/>
</dbReference>
<dbReference type="KEGG" id="nli:G3M70_05745"/>
<keyword evidence="4" id="KW-0808">Transferase</keyword>
<evidence type="ECO:0000256" key="8">
    <source>
        <dbReference type="SAM" id="Phobius"/>
    </source>
</evidence>
<dbReference type="Gene3D" id="3.30.565.10">
    <property type="entry name" value="Histidine kinase-like ATPase, C-terminal domain"/>
    <property type="match status" value="1"/>
</dbReference>
<reference evidence="11 12" key="1">
    <citation type="submission" date="2020-02" db="EMBL/GenBank/DDBJ databases">
        <title>Genomic and physiological characterization of two novel Nitrospinaceae genera.</title>
        <authorList>
            <person name="Mueller A.J."/>
            <person name="Jung M.-Y."/>
            <person name="Strachan C.R."/>
            <person name="Herbold C.W."/>
            <person name="Kirkegaard R.H."/>
            <person name="Daims H."/>
        </authorList>
    </citation>
    <scope>NUCLEOTIDE SEQUENCE [LARGE SCALE GENOMIC DNA]</scope>
    <source>
        <strain evidence="11">EB</strain>
    </source>
</reference>
<dbReference type="InterPro" id="IPR003594">
    <property type="entry name" value="HATPase_dom"/>
</dbReference>
<feature type="coiled-coil region" evidence="7">
    <location>
        <begin position="548"/>
        <end position="575"/>
    </location>
</feature>
<dbReference type="SMART" id="SM00387">
    <property type="entry name" value="HATPase_c"/>
    <property type="match status" value="1"/>
</dbReference>
<dbReference type="PRINTS" id="PR00344">
    <property type="entry name" value="BCTRLSENSOR"/>
</dbReference>
<dbReference type="InterPro" id="IPR004358">
    <property type="entry name" value="Sig_transdc_His_kin-like_C"/>
</dbReference>
<dbReference type="EMBL" id="CP048685">
    <property type="protein sequence ID" value="QPJ61417.1"/>
    <property type="molecule type" value="Genomic_DNA"/>
</dbReference>
<dbReference type="SUPFAM" id="SSF52172">
    <property type="entry name" value="CheY-like"/>
    <property type="match status" value="1"/>
</dbReference>
<dbReference type="GO" id="GO:0000155">
    <property type="term" value="F:phosphorelay sensor kinase activity"/>
    <property type="evidence" value="ECO:0007669"/>
    <property type="project" value="InterPro"/>
</dbReference>
<dbReference type="Pfam" id="PF02518">
    <property type="entry name" value="HATPase_c"/>
    <property type="match status" value="1"/>
</dbReference>
<evidence type="ECO:0000256" key="6">
    <source>
        <dbReference type="PROSITE-ProRule" id="PRU00169"/>
    </source>
</evidence>
<proteinExistence type="predicted"/>
<keyword evidence="7" id="KW-0175">Coiled coil</keyword>
<dbReference type="InterPro" id="IPR011006">
    <property type="entry name" value="CheY-like_superfamily"/>
</dbReference>
<dbReference type="SUPFAM" id="SSF47384">
    <property type="entry name" value="Homodimeric domain of signal transducing histidine kinase"/>
    <property type="match status" value="1"/>
</dbReference>
<dbReference type="CDD" id="cd00082">
    <property type="entry name" value="HisKA"/>
    <property type="match status" value="1"/>
</dbReference>
<dbReference type="SUPFAM" id="SSF55874">
    <property type="entry name" value="ATPase domain of HSP90 chaperone/DNA topoisomerase II/histidine kinase"/>
    <property type="match status" value="1"/>
</dbReference>
<dbReference type="InterPro" id="IPR001789">
    <property type="entry name" value="Sig_transdc_resp-reg_receiver"/>
</dbReference>
<dbReference type="Gene3D" id="3.40.50.2300">
    <property type="match status" value="1"/>
</dbReference>
<keyword evidence="8" id="KW-0812">Transmembrane</keyword>
<dbReference type="PANTHER" id="PTHR43047:SF72">
    <property type="entry name" value="OSMOSENSING HISTIDINE PROTEIN KINASE SLN1"/>
    <property type="match status" value="1"/>
</dbReference>
<evidence type="ECO:0000256" key="5">
    <source>
        <dbReference type="ARBA" id="ARBA00022777"/>
    </source>
</evidence>
<dbReference type="Proteomes" id="UP000594688">
    <property type="component" value="Chromosome"/>
</dbReference>
<feature type="transmembrane region" description="Helical" evidence="8">
    <location>
        <begin position="519"/>
        <end position="539"/>
    </location>
</feature>
<evidence type="ECO:0000313" key="11">
    <source>
        <dbReference type="EMBL" id="QPJ61417.1"/>
    </source>
</evidence>
<dbReference type="EC" id="2.7.13.3" evidence="2"/>
<sequence length="942" mass="106437">MRYPVHILAVFFLTIVVCFPPPSIAGPHPDLFLDKDEIAWIKSHPNVKVANEMDWPPFDFVDGGKPKGYSIDLMNLIAEKTGLNITYVNGMTWDEIINRFKKGEIDVLPAVYVNEERQDYILFTQKYFSQPSVLVVQKDNKDIVDINSLSGKRVAGITDYLITDALKVYDPSITIVPVNNTLDGIKAVSLGKADALVESIGVVSQLLETHFIPNVKTVINVDFEPIANPDLHMGVAKHNTILFSILNKTLSTISREKKRQLRERWFNLPTIKDIKLTPEQQKWVDEHPVIRVGVDKDYAPYSFLNENGQYVGIALDFMKLLSQRLGLKFEPIPGLGWPEILGRAKSRKLDVLATTVTTPERRQFLNFTPVYIPTPLVIMTRNDFNKIKSPKDLAGKRVALVKGYSVSDTINKEHPDITGYPVENPTEGLQAVAIGKADAYVGVLGVNVFLNRKNGITNLKIASSYNFESNGQRFAIRSDWAELTVLLTQALETINEEERRIIFDRWIKTEFEKQPDYSILFKTFAVFIFVTAILYFFIWKMAREIKLRKTAEKELKKNNEILLHAKREAEKANQAKSDFISSMSHELRTPLNAILGYGQLLEIRNQDSMDQLSKEGVQQILLGGRHLLELINEILDLARIESGKLEFTYEDIQVGPLVDDLVKQLEPLRAAFDVNLETKQIIESDLVIYADKFKVKQVLINLISNAIKYNKKNGKVYITGDLCPDNSIRINVADTGKGINEDKIGSIFEPFDRLGEEETEGTGIGLTITKRLVEQMNGTISVTTKILEGSCFSVTFPKGTIHKEVTDDPESKKKLGYLREFNQGKILYVEDNNQNIKLLKRILEDQPGIKLIMAGTGEKGVLLAKKELPNLILLDINLPGINGFEAFKQLQKDPLTKSIPVVALTANAMHSEIERAKQMGFESYLTKPLDLPRLFKTIEEYI</sequence>
<feature type="modified residue" description="4-aspartylphosphate" evidence="6">
    <location>
        <position position="875"/>
    </location>
</feature>
<dbReference type="Gene3D" id="1.10.287.130">
    <property type="match status" value="1"/>
</dbReference>
<feature type="domain" description="Histidine kinase" evidence="9">
    <location>
        <begin position="582"/>
        <end position="800"/>
    </location>
</feature>
<dbReference type="Gene3D" id="3.40.190.10">
    <property type="entry name" value="Periplasmic binding protein-like II"/>
    <property type="match status" value="4"/>
</dbReference>
<name>A0A7T0BVW3_9BACT</name>
<evidence type="ECO:0000256" key="2">
    <source>
        <dbReference type="ARBA" id="ARBA00012438"/>
    </source>
</evidence>
<dbReference type="Pfam" id="PF00497">
    <property type="entry name" value="SBP_bac_3"/>
    <property type="match status" value="2"/>
</dbReference>
<accession>A0A7T0BVW3</accession>
<dbReference type="Pfam" id="PF00512">
    <property type="entry name" value="HisKA"/>
    <property type="match status" value="1"/>
</dbReference>
<evidence type="ECO:0000313" key="12">
    <source>
        <dbReference type="Proteomes" id="UP000594688"/>
    </source>
</evidence>
<dbReference type="InterPro" id="IPR003661">
    <property type="entry name" value="HisK_dim/P_dom"/>
</dbReference>
<keyword evidence="5" id="KW-0418">Kinase</keyword>
<feature type="domain" description="Response regulatory" evidence="10">
    <location>
        <begin position="825"/>
        <end position="942"/>
    </location>
</feature>
<evidence type="ECO:0000256" key="3">
    <source>
        <dbReference type="ARBA" id="ARBA00022553"/>
    </source>
</evidence>
<dbReference type="CDD" id="cd01007">
    <property type="entry name" value="PBP2_BvgS_HisK_like"/>
    <property type="match status" value="2"/>
</dbReference>
<dbReference type="InterPro" id="IPR036097">
    <property type="entry name" value="HisK_dim/P_sf"/>
</dbReference>
<dbReference type="GO" id="GO:0009927">
    <property type="term" value="F:histidine phosphotransfer kinase activity"/>
    <property type="evidence" value="ECO:0007669"/>
    <property type="project" value="TreeGrafter"/>
</dbReference>
<dbReference type="AlphaFoldDB" id="A0A7T0BVW3"/>
<dbReference type="InterPro" id="IPR001638">
    <property type="entry name" value="Solute-binding_3/MltF_N"/>
</dbReference>
<protein>
    <recommendedName>
        <fullName evidence="2">histidine kinase</fullName>
        <ecNumber evidence="2">2.7.13.3</ecNumber>
    </recommendedName>
</protein>
<dbReference type="PROSITE" id="PS50109">
    <property type="entry name" value="HIS_KIN"/>
    <property type="match status" value="1"/>
</dbReference>
<evidence type="ECO:0000256" key="4">
    <source>
        <dbReference type="ARBA" id="ARBA00022679"/>
    </source>
</evidence>
<dbReference type="InterPro" id="IPR036890">
    <property type="entry name" value="HATPase_C_sf"/>
</dbReference>
<evidence type="ECO:0000256" key="1">
    <source>
        <dbReference type="ARBA" id="ARBA00000085"/>
    </source>
</evidence>
<evidence type="ECO:0000259" key="10">
    <source>
        <dbReference type="PROSITE" id="PS50110"/>
    </source>
</evidence>
<evidence type="ECO:0000256" key="7">
    <source>
        <dbReference type="SAM" id="Coils"/>
    </source>
</evidence>
<dbReference type="PROSITE" id="PS50110">
    <property type="entry name" value="RESPONSE_REGULATORY"/>
    <property type="match status" value="1"/>
</dbReference>
<evidence type="ECO:0000259" key="9">
    <source>
        <dbReference type="PROSITE" id="PS50109"/>
    </source>
</evidence>
<keyword evidence="3 6" id="KW-0597">Phosphoprotein</keyword>
<comment type="catalytic activity">
    <reaction evidence="1">
        <text>ATP + protein L-histidine = ADP + protein N-phospho-L-histidine.</text>
        <dbReference type="EC" id="2.7.13.3"/>
    </reaction>
</comment>
<dbReference type="PANTHER" id="PTHR43047">
    <property type="entry name" value="TWO-COMPONENT HISTIDINE PROTEIN KINASE"/>
    <property type="match status" value="1"/>
</dbReference>
<gene>
    <name evidence="11" type="ORF">G3M70_05745</name>
</gene>
<dbReference type="InterPro" id="IPR005467">
    <property type="entry name" value="His_kinase_dom"/>
</dbReference>
<dbReference type="Pfam" id="PF00072">
    <property type="entry name" value="Response_reg"/>
    <property type="match status" value="1"/>
</dbReference>